<sequence>MRKKIVILLCMLLVAFSAVAMAAAKDESADTDWVAIDLGHDNNDTYYFNKATMHYDKDKDGNINKQIVVYEEKMVNRNTNVLTDGFYSITQCKINLTEPALLLGEETFYKKSGEERWVQKPLYLVWYPIKPNTVGESRYNAVAVYVQQHPTLSEE</sequence>
<proteinExistence type="predicted"/>
<protein>
    <submittedName>
        <fullName evidence="2">Uncharacterized protein</fullName>
    </submittedName>
</protein>
<dbReference type="EMBL" id="JACHFH010000003">
    <property type="protein sequence ID" value="MBB5335303.1"/>
    <property type="molecule type" value="Genomic_DNA"/>
</dbReference>
<feature type="chain" id="PRO_5038556238" evidence="1">
    <location>
        <begin position="23"/>
        <end position="155"/>
    </location>
</feature>
<comment type="caution">
    <text evidence="2">The sequence shown here is derived from an EMBL/GenBank/DDBJ whole genome shotgun (WGS) entry which is preliminary data.</text>
</comment>
<keyword evidence="3" id="KW-1185">Reference proteome</keyword>
<gene>
    <name evidence="2" type="ORF">HNR32_000423</name>
</gene>
<dbReference type="Proteomes" id="UP000559117">
    <property type="component" value="Unassembled WGS sequence"/>
</dbReference>
<evidence type="ECO:0000313" key="2">
    <source>
        <dbReference type="EMBL" id="MBB5335303.1"/>
    </source>
</evidence>
<dbReference type="AlphaFoldDB" id="A0A840UQM5"/>
<keyword evidence="1" id="KW-0732">Signal</keyword>
<organism evidence="2 3">
    <name type="scientific">Pectinatus brassicae</name>
    <dbReference type="NCBI Taxonomy" id="862415"/>
    <lineage>
        <taxon>Bacteria</taxon>
        <taxon>Bacillati</taxon>
        <taxon>Bacillota</taxon>
        <taxon>Negativicutes</taxon>
        <taxon>Selenomonadales</taxon>
        <taxon>Selenomonadaceae</taxon>
        <taxon>Pectinatus</taxon>
    </lineage>
</organism>
<evidence type="ECO:0000313" key="3">
    <source>
        <dbReference type="Proteomes" id="UP000559117"/>
    </source>
</evidence>
<dbReference type="RefSeq" id="WP_183859168.1">
    <property type="nucleotide sequence ID" value="NZ_JACHFH010000003.1"/>
</dbReference>
<reference evidence="2 3" key="1">
    <citation type="submission" date="2020-08" db="EMBL/GenBank/DDBJ databases">
        <title>Genomic Encyclopedia of Type Strains, Phase IV (KMG-IV): sequencing the most valuable type-strain genomes for metagenomic binning, comparative biology and taxonomic classification.</title>
        <authorList>
            <person name="Goeker M."/>
        </authorList>
    </citation>
    <scope>NUCLEOTIDE SEQUENCE [LARGE SCALE GENOMIC DNA]</scope>
    <source>
        <strain evidence="2 3">DSM 24661</strain>
    </source>
</reference>
<name>A0A840UQM5_9FIRM</name>
<evidence type="ECO:0000256" key="1">
    <source>
        <dbReference type="SAM" id="SignalP"/>
    </source>
</evidence>
<feature type="signal peptide" evidence="1">
    <location>
        <begin position="1"/>
        <end position="22"/>
    </location>
</feature>
<accession>A0A840UQM5</accession>